<evidence type="ECO:0000313" key="2">
    <source>
        <dbReference type="EMBL" id="KRP33153.1"/>
    </source>
</evidence>
<dbReference type="Proteomes" id="UP000051557">
    <property type="component" value="Unassembled WGS sequence"/>
</dbReference>
<proteinExistence type="predicted"/>
<gene>
    <name evidence="2" type="ORF">ABS32_01145</name>
</gene>
<name>A0A0R2XGG2_9BACT</name>
<evidence type="ECO:0000256" key="1">
    <source>
        <dbReference type="SAM" id="MobiDB-lite"/>
    </source>
</evidence>
<comment type="caution">
    <text evidence="2">The sequence shown here is derived from an EMBL/GenBank/DDBJ whole genome shotgun (WGS) entry which is preliminary data.</text>
</comment>
<dbReference type="AlphaFoldDB" id="A0A0R2XGG2"/>
<evidence type="ECO:0000313" key="3">
    <source>
        <dbReference type="Proteomes" id="UP000051557"/>
    </source>
</evidence>
<feature type="region of interest" description="Disordered" evidence="1">
    <location>
        <begin position="1"/>
        <end position="30"/>
    </location>
</feature>
<reference evidence="2 3" key="1">
    <citation type="submission" date="2015-10" db="EMBL/GenBank/DDBJ databases">
        <title>Metagenome-Assembled Genomes uncover a global brackish microbiome.</title>
        <authorList>
            <person name="Hugerth L.W."/>
            <person name="Larsson J."/>
            <person name="Alneberg J."/>
            <person name="Lindh M.V."/>
            <person name="Legrand C."/>
            <person name="Pinhassi J."/>
            <person name="Andersson A.F."/>
        </authorList>
    </citation>
    <scope>NUCLEOTIDE SEQUENCE [LARGE SCALE GENOMIC DNA]</scope>
    <source>
        <strain evidence="2">BACL9 MAG-120820-bin42</strain>
    </source>
</reference>
<organism evidence="2 3">
    <name type="scientific">Verrucomicrobia subdivision 6 bacterium BACL9 MAG-120820-bin42</name>
    <dbReference type="NCBI Taxonomy" id="1655634"/>
    <lineage>
        <taxon>Bacteria</taxon>
        <taxon>Pseudomonadati</taxon>
        <taxon>Verrucomicrobiota</taxon>
        <taxon>Verrucomicrobiia</taxon>
        <taxon>Verrucomicrobiales</taxon>
        <taxon>Verrucomicrobia subdivision 6</taxon>
    </lineage>
</organism>
<accession>A0A0R2XGG2</accession>
<protein>
    <submittedName>
        <fullName evidence="2">Uncharacterized protein</fullName>
    </submittedName>
</protein>
<dbReference type="EMBL" id="LIDM01000022">
    <property type="protein sequence ID" value="KRP33153.1"/>
    <property type="molecule type" value="Genomic_DNA"/>
</dbReference>
<sequence length="78" mass="8573">MQNGERMIPKGENGGGVREVGNGSSENDPLMAEVEAVKKAKGKVPDGVPQGGWGERVDSIHVRRMREISGNEMRWRAR</sequence>